<dbReference type="Proteomes" id="UP000199689">
    <property type="component" value="Unassembled WGS sequence"/>
</dbReference>
<dbReference type="OrthoDB" id="9807195at2"/>
<dbReference type="InterPro" id="IPR043129">
    <property type="entry name" value="ATPase_NBD"/>
</dbReference>
<accession>A0A1G5W0G5</accession>
<dbReference type="InterPro" id="IPR003695">
    <property type="entry name" value="Ppx_GppA_N"/>
</dbReference>
<dbReference type="RefSeq" id="WP_091364528.1">
    <property type="nucleotide sequence ID" value="NZ_FMXA01000011.1"/>
</dbReference>
<name>A0A1G5W0G5_9FIRM</name>
<gene>
    <name evidence="5" type="ORF">SAMN02910343_01022</name>
</gene>
<organism evidence="5 6">
    <name type="scientific">Allisonella histaminiformans</name>
    <dbReference type="NCBI Taxonomy" id="209880"/>
    <lineage>
        <taxon>Bacteria</taxon>
        <taxon>Bacillati</taxon>
        <taxon>Bacillota</taxon>
        <taxon>Negativicutes</taxon>
        <taxon>Veillonellales</taxon>
        <taxon>Veillonellaceae</taxon>
        <taxon>Allisonella</taxon>
    </lineage>
</organism>
<evidence type="ECO:0000259" key="4">
    <source>
        <dbReference type="Pfam" id="PF21447"/>
    </source>
</evidence>
<dbReference type="PANTHER" id="PTHR30005:SF0">
    <property type="entry name" value="RETROGRADE REGULATION PROTEIN 2"/>
    <property type="match status" value="1"/>
</dbReference>
<dbReference type="AlphaFoldDB" id="A0A1G5W0G5"/>
<sequence>MEQVAVIDLGSNSIRFIIIEITQNGAHKLVYQEKESIRLSAGMLENNMCLTEEAQQRALKLLSVYAHIIESQHIGTVLAVATAAVRNARNGASFIKRVRAKTGIPMTVISGYAEATLGFSGVIHTIDEKDFLLFDLGGASIEISLVKNKKRVKSISIPIGAVTLTQKFDSSDEISSSQRKEMEEFISSKLHRISWLPKSGLPVIGIGGTVRNLAKMHQRKTGYPLPKLHNYHLPVKELFKMIDYLSRTSAHERENISGLSEERTDIIIAGSLVIEQLLELVNAEELIISGCGLREGVFFRYYDNKYDRKKDYLKNMLVNSVKNYRHSIPLHDGAHASHVTKMALTMFDQWKPLHRMHGRERKLLMTSSLLHDAGMLINYYSHARHSAYLTANARIFGLSHKEQIMCAFIVAFHHGYSRKFLKNNPYTDMLEDEDWDTVRQLACFLQLAEALDEANDRAVEKIVCSGTSHSADMRVYFSTDNVDILAHAVTPIIPVFRKLFEKPLIIEWFPEY</sequence>
<dbReference type="Gene3D" id="3.30.420.150">
    <property type="entry name" value="Exopolyphosphatase. Domain 2"/>
    <property type="match status" value="1"/>
</dbReference>
<dbReference type="Pfam" id="PF02541">
    <property type="entry name" value="Ppx-GppA"/>
    <property type="match status" value="1"/>
</dbReference>
<keyword evidence="6" id="KW-1185">Reference proteome</keyword>
<dbReference type="PANTHER" id="PTHR30005">
    <property type="entry name" value="EXOPOLYPHOSPHATASE"/>
    <property type="match status" value="1"/>
</dbReference>
<dbReference type="PIRSF" id="PIRSF001267">
    <property type="entry name" value="Pyrophosphatase_GppA_Ppx"/>
    <property type="match status" value="1"/>
</dbReference>
<dbReference type="GeneID" id="87756045"/>
<dbReference type="EMBL" id="FMXA01000011">
    <property type="protein sequence ID" value="SDA51176.1"/>
    <property type="molecule type" value="Genomic_DNA"/>
</dbReference>
<evidence type="ECO:0000256" key="2">
    <source>
        <dbReference type="ARBA" id="ARBA00022801"/>
    </source>
</evidence>
<dbReference type="SUPFAM" id="SSF53067">
    <property type="entry name" value="Actin-like ATPase domain"/>
    <property type="match status" value="2"/>
</dbReference>
<feature type="domain" description="Ppx/GppA phosphatase N-terminal" evidence="3">
    <location>
        <begin position="23"/>
        <end position="301"/>
    </location>
</feature>
<proteinExistence type="inferred from homology"/>
<feature type="domain" description="Ppx/GppA phosphatase C-terminal" evidence="4">
    <location>
        <begin position="332"/>
        <end position="479"/>
    </location>
</feature>
<evidence type="ECO:0000313" key="6">
    <source>
        <dbReference type="Proteomes" id="UP000199689"/>
    </source>
</evidence>
<evidence type="ECO:0000313" key="5">
    <source>
        <dbReference type="EMBL" id="SDA51176.1"/>
    </source>
</evidence>
<dbReference type="Pfam" id="PF21447">
    <property type="entry name" value="Ppx-GppA_III"/>
    <property type="match status" value="1"/>
</dbReference>
<comment type="similarity">
    <text evidence="1">Belongs to the GppA/Ppx family.</text>
</comment>
<evidence type="ECO:0000259" key="3">
    <source>
        <dbReference type="Pfam" id="PF02541"/>
    </source>
</evidence>
<reference evidence="5 6" key="1">
    <citation type="submission" date="2016-10" db="EMBL/GenBank/DDBJ databases">
        <authorList>
            <person name="de Groot N.N."/>
        </authorList>
    </citation>
    <scope>NUCLEOTIDE SEQUENCE [LARGE SCALE GENOMIC DNA]</scope>
    <source>
        <strain evidence="5 6">DSM 15230</strain>
    </source>
</reference>
<dbReference type="Gene3D" id="3.30.420.40">
    <property type="match status" value="1"/>
</dbReference>
<dbReference type="GO" id="GO:0006357">
    <property type="term" value="P:regulation of transcription by RNA polymerase II"/>
    <property type="evidence" value="ECO:0007669"/>
    <property type="project" value="TreeGrafter"/>
</dbReference>
<dbReference type="GO" id="GO:0016787">
    <property type="term" value="F:hydrolase activity"/>
    <property type="evidence" value="ECO:0007669"/>
    <property type="project" value="UniProtKB-KW"/>
</dbReference>
<dbReference type="SUPFAM" id="SSF109604">
    <property type="entry name" value="HD-domain/PDEase-like"/>
    <property type="match status" value="1"/>
</dbReference>
<dbReference type="CDD" id="cd24052">
    <property type="entry name" value="ASKHA_NBD_HpPPX-GppA-like"/>
    <property type="match status" value="1"/>
</dbReference>
<dbReference type="Gene3D" id="1.10.3210.10">
    <property type="entry name" value="Hypothetical protein af1432"/>
    <property type="match status" value="1"/>
</dbReference>
<keyword evidence="2" id="KW-0378">Hydrolase</keyword>
<protein>
    <submittedName>
        <fullName evidence="5">Exopolyphosphatase / guanosine-5'-triphosphate,3'-diphosphate pyrophosphatase</fullName>
    </submittedName>
</protein>
<dbReference type="STRING" id="209880.SAMN02910343_01022"/>
<dbReference type="InterPro" id="IPR048950">
    <property type="entry name" value="Ppx_GppA_C"/>
</dbReference>
<evidence type="ECO:0000256" key="1">
    <source>
        <dbReference type="ARBA" id="ARBA00007125"/>
    </source>
</evidence>
<dbReference type="InterPro" id="IPR050273">
    <property type="entry name" value="GppA/Ppx_hydrolase"/>
</dbReference>
<dbReference type="InterPro" id="IPR030673">
    <property type="entry name" value="PyroPPase_GppA_Ppx"/>
</dbReference>